<dbReference type="AlphaFoldDB" id="A0A2P7B0J1"/>
<dbReference type="Gene3D" id="1.20.120.1220">
    <property type="match status" value="1"/>
</dbReference>
<feature type="transmembrane region" description="Helical" evidence="6">
    <location>
        <begin position="97"/>
        <end position="116"/>
    </location>
</feature>
<evidence type="ECO:0000313" key="9">
    <source>
        <dbReference type="Proteomes" id="UP000241158"/>
    </source>
</evidence>
<feature type="transmembrane region" description="Helical" evidence="6">
    <location>
        <begin position="57"/>
        <end position="77"/>
    </location>
</feature>
<evidence type="ECO:0000313" key="8">
    <source>
        <dbReference type="EMBL" id="PSH59971.1"/>
    </source>
</evidence>
<dbReference type="InterPro" id="IPR000045">
    <property type="entry name" value="Prepilin_IV_endopep_pep"/>
</dbReference>
<accession>A0A2P7B0J1</accession>
<keyword evidence="3 6" id="KW-0812">Transmembrane</keyword>
<evidence type="ECO:0000256" key="1">
    <source>
        <dbReference type="ARBA" id="ARBA00004651"/>
    </source>
</evidence>
<dbReference type="GO" id="GO:0005886">
    <property type="term" value="C:plasma membrane"/>
    <property type="evidence" value="ECO:0007669"/>
    <property type="project" value="UniProtKB-SubCell"/>
</dbReference>
<keyword evidence="2" id="KW-1003">Cell membrane</keyword>
<feature type="domain" description="Prepilin type IV endopeptidase peptidase" evidence="7">
    <location>
        <begin position="9"/>
        <end position="112"/>
    </location>
</feature>
<keyword evidence="4 6" id="KW-1133">Transmembrane helix</keyword>
<evidence type="ECO:0000256" key="4">
    <source>
        <dbReference type="ARBA" id="ARBA00022989"/>
    </source>
</evidence>
<dbReference type="PANTHER" id="PTHR36506">
    <property type="entry name" value="PREFLAGELLIN PEPTIDASE"/>
    <property type="match status" value="1"/>
</dbReference>
<organism evidence="8 9">
    <name type="scientific">Phyllobacterium endophyticum</name>
    <dbReference type="NCBI Taxonomy" id="1149773"/>
    <lineage>
        <taxon>Bacteria</taxon>
        <taxon>Pseudomonadati</taxon>
        <taxon>Pseudomonadota</taxon>
        <taxon>Alphaproteobacteria</taxon>
        <taxon>Hyphomicrobiales</taxon>
        <taxon>Phyllobacteriaceae</taxon>
        <taxon>Phyllobacterium</taxon>
    </lineage>
</organism>
<dbReference type="RefSeq" id="WP_106715280.1">
    <property type="nucleotide sequence ID" value="NZ_JACHXT010000002.1"/>
</dbReference>
<proteinExistence type="predicted"/>
<feature type="transmembrane region" description="Helical" evidence="6">
    <location>
        <begin position="27"/>
        <end position="45"/>
    </location>
</feature>
<evidence type="ECO:0000256" key="3">
    <source>
        <dbReference type="ARBA" id="ARBA00022692"/>
    </source>
</evidence>
<feature type="transmembrane region" description="Helical" evidence="6">
    <location>
        <begin position="144"/>
        <end position="168"/>
    </location>
</feature>
<comment type="subcellular location">
    <subcellularLocation>
        <location evidence="1">Cell membrane</location>
        <topology evidence="1">Multi-pass membrane protein</topology>
    </subcellularLocation>
</comment>
<dbReference type="InterPro" id="IPR052218">
    <property type="entry name" value="Preflagellin_Peptidase"/>
</dbReference>
<protein>
    <submittedName>
        <fullName evidence="8">Peptidase</fullName>
    </submittedName>
</protein>
<evidence type="ECO:0000256" key="5">
    <source>
        <dbReference type="ARBA" id="ARBA00023136"/>
    </source>
</evidence>
<evidence type="ECO:0000256" key="2">
    <source>
        <dbReference type="ARBA" id="ARBA00022475"/>
    </source>
</evidence>
<keyword evidence="9" id="KW-1185">Reference proteome</keyword>
<dbReference type="Pfam" id="PF01478">
    <property type="entry name" value="Peptidase_A24"/>
    <property type="match status" value="1"/>
</dbReference>
<keyword evidence="5 6" id="KW-0472">Membrane</keyword>
<evidence type="ECO:0000259" key="7">
    <source>
        <dbReference type="Pfam" id="PF01478"/>
    </source>
</evidence>
<dbReference type="GO" id="GO:0004190">
    <property type="term" value="F:aspartic-type endopeptidase activity"/>
    <property type="evidence" value="ECO:0007669"/>
    <property type="project" value="InterPro"/>
</dbReference>
<comment type="caution">
    <text evidence="8">The sequence shown here is derived from an EMBL/GenBank/DDBJ whole genome shotgun (WGS) entry which is preliminary data.</text>
</comment>
<dbReference type="Proteomes" id="UP000241158">
    <property type="component" value="Unassembled WGS sequence"/>
</dbReference>
<reference evidence="9" key="1">
    <citation type="submission" date="2017-11" db="EMBL/GenBank/DDBJ databases">
        <authorList>
            <person name="Kuznetsova I."/>
            <person name="Sazanova A."/>
            <person name="Chirak E."/>
            <person name="Safronova V."/>
            <person name="Willems A."/>
        </authorList>
    </citation>
    <scope>NUCLEOTIDE SEQUENCE [LARGE SCALE GENOMIC DNA]</scope>
    <source>
        <strain evidence="9">PEPV15</strain>
    </source>
</reference>
<gene>
    <name evidence="8" type="ORF">CU100_04385</name>
</gene>
<evidence type="ECO:0000256" key="6">
    <source>
        <dbReference type="SAM" id="Phobius"/>
    </source>
</evidence>
<dbReference type="OrthoDB" id="5329005at2"/>
<sequence>MTEAAILVIFPFAMVFAATSDLLSMTIQNRVSLVLVLSFAVLAPLTGMPWDVYGMHFVAGAAVLAATFALFAAGTMGGGDAKLMTATAIWLGWNLELVQYLLSLSVFGGMLTLAILRYRSSFLAQAYTQKFEFLRRLAKKDEGVPYGIALGLAGLLVFPSSPLGLWVVERLAQN</sequence>
<dbReference type="PANTHER" id="PTHR36506:SF1">
    <property type="entry name" value="PREFLAGELLIN PEPTIDASE"/>
    <property type="match status" value="1"/>
</dbReference>
<name>A0A2P7B0J1_9HYPH</name>
<dbReference type="EMBL" id="PGGN01000001">
    <property type="protein sequence ID" value="PSH59971.1"/>
    <property type="molecule type" value="Genomic_DNA"/>
</dbReference>